<dbReference type="InterPro" id="IPR036770">
    <property type="entry name" value="Ankyrin_rpt-contain_sf"/>
</dbReference>
<dbReference type="Pfam" id="PF12796">
    <property type="entry name" value="Ank_2"/>
    <property type="match status" value="1"/>
</dbReference>
<feature type="signal peptide" evidence="5">
    <location>
        <begin position="1"/>
        <end position="20"/>
    </location>
</feature>
<keyword evidence="2 3" id="KW-0040">ANK repeat</keyword>
<evidence type="ECO:0000256" key="4">
    <source>
        <dbReference type="SAM" id="MobiDB-lite"/>
    </source>
</evidence>
<evidence type="ECO:0000313" key="7">
    <source>
        <dbReference type="Proteomes" id="UP000320421"/>
    </source>
</evidence>
<evidence type="ECO:0000256" key="2">
    <source>
        <dbReference type="ARBA" id="ARBA00023043"/>
    </source>
</evidence>
<feature type="repeat" description="ANK" evidence="3">
    <location>
        <begin position="221"/>
        <end position="253"/>
    </location>
</feature>
<proteinExistence type="predicted"/>
<feature type="region of interest" description="Disordered" evidence="4">
    <location>
        <begin position="92"/>
        <end position="117"/>
    </location>
</feature>
<dbReference type="SUPFAM" id="SSF48403">
    <property type="entry name" value="Ankyrin repeat"/>
    <property type="match status" value="1"/>
</dbReference>
<evidence type="ECO:0000256" key="3">
    <source>
        <dbReference type="PROSITE-ProRule" id="PRU00023"/>
    </source>
</evidence>
<evidence type="ECO:0000256" key="1">
    <source>
        <dbReference type="ARBA" id="ARBA00022737"/>
    </source>
</evidence>
<dbReference type="PANTHER" id="PTHR24171">
    <property type="entry name" value="ANKYRIN REPEAT DOMAIN-CONTAINING PROTEIN 39-RELATED"/>
    <property type="match status" value="1"/>
</dbReference>
<reference evidence="6 7" key="1">
    <citation type="submission" date="2019-02" db="EMBL/GenBank/DDBJ databases">
        <title>Deep-cultivation of Planctomycetes and their phenomic and genomic characterization uncovers novel biology.</title>
        <authorList>
            <person name="Wiegand S."/>
            <person name="Jogler M."/>
            <person name="Boedeker C."/>
            <person name="Pinto D."/>
            <person name="Vollmers J."/>
            <person name="Rivas-Marin E."/>
            <person name="Kohn T."/>
            <person name="Peeters S.H."/>
            <person name="Heuer A."/>
            <person name="Rast P."/>
            <person name="Oberbeckmann S."/>
            <person name="Bunk B."/>
            <person name="Jeske O."/>
            <person name="Meyerdierks A."/>
            <person name="Storesund J.E."/>
            <person name="Kallscheuer N."/>
            <person name="Luecker S."/>
            <person name="Lage O.M."/>
            <person name="Pohl T."/>
            <person name="Merkel B.J."/>
            <person name="Hornburger P."/>
            <person name="Mueller R.-W."/>
            <person name="Bruemmer F."/>
            <person name="Labrenz M."/>
            <person name="Spormann A.M."/>
            <person name="Op den Camp H."/>
            <person name="Overmann J."/>
            <person name="Amann R."/>
            <person name="Jetten M.S.M."/>
            <person name="Mascher T."/>
            <person name="Medema M.H."/>
            <person name="Devos D.P."/>
            <person name="Kaster A.-K."/>
            <person name="Ovreas L."/>
            <person name="Rohde M."/>
            <person name="Galperin M.Y."/>
            <person name="Jogler C."/>
        </authorList>
    </citation>
    <scope>NUCLEOTIDE SEQUENCE [LARGE SCALE GENOMIC DNA]</scope>
    <source>
        <strain evidence="6 7">HG66A1</strain>
    </source>
</reference>
<dbReference type="GO" id="GO:0085020">
    <property type="term" value="P:protein K6-linked ubiquitination"/>
    <property type="evidence" value="ECO:0007669"/>
    <property type="project" value="TreeGrafter"/>
</dbReference>
<dbReference type="SMART" id="SM00248">
    <property type="entry name" value="ANK"/>
    <property type="match status" value="5"/>
</dbReference>
<keyword evidence="1" id="KW-0677">Repeat</keyword>
<accession>A0A517PXB8</accession>
<evidence type="ECO:0000313" key="6">
    <source>
        <dbReference type="EMBL" id="QDT24025.1"/>
    </source>
</evidence>
<dbReference type="PANTHER" id="PTHR24171:SF8">
    <property type="entry name" value="BRCA1-ASSOCIATED RING DOMAIN PROTEIN 1"/>
    <property type="match status" value="1"/>
</dbReference>
<gene>
    <name evidence="6" type="ORF">HG66A1_58510</name>
</gene>
<dbReference type="GO" id="GO:0004842">
    <property type="term" value="F:ubiquitin-protein transferase activity"/>
    <property type="evidence" value="ECO:0007669"/>
    <property type="project" value="TreeGrafter"/>
</dbReference>
<feature type="chain" id="PRO_5022106798" evidence="5">
    <location>
        <begin position="21"/>
        <end position="597"/>
    </location>
</feature>
<name>A0A517PXB8_9PLAN</name>
<feature type="repeat" description="ANK" evidence="3">
    <location>
        <begin position="151"/>
        <end position="183"/>
    </location>
</feature>
<dbReference type="InterPro" id="IPR002110">
    <property type="entry name" value="Ankyrin_rpt"/>
</dbReference>
<dbReference type="RefSeq" id="WP_145192310.1">
    <property type="nucleotide sequence ID" value="NZ_CP036266.1"/>
</dbReference>
<dbReference type="Gene3D" id="1.25.40.20">
    <property type="entry name" value="Ankyrin repeat-containing domain"/>
    <property type="match status" value="2"/>
</dbReference>
<dbReference type="PROSITE" id="PS50088">
    <property type="entry name" value="ANK_REPEAT"/>
    <property type="match status" value="2"/>
</dbReference>
<organism evidence="6 7">
    <name type="scientific">Gimesia chilikensis</name>
    <dbReference type="NCBI Taxonomy" id="2605989"/>
    <lineage>
        <taxon>Bacteria</taxon>
        <taxon>Pseudomonadati</taxon>
        <taxon>Planctomycetota</taxon>
        <taxon>Planctomycetia</taxon>
        <taxon>Planctomycetales</taxon>
        <taxon>Planctomycetaceae</taxon>
        <taxon>Gimesia</taxon>
    </lineage>
</organism>
<protein>
    <submittedName>
        <fullName evidence="6">Ankyrin repeats (3 copies)</fullName>
    </submittedName>
</protein>
<sequence length="597" mass="67141" precursor="true">MLSRLSFLTLFLLITTNAWAEEEPRKYTRDQRLVIAAFQLDVAQVKSLLQAGAKPDARLGFYDGELFQDIWSLGYSPYGSDKWTPLLAVAHSHREPQPEKMTENTSEARDRAEEKRKQIDPRLIQERDKRRVAIAKLLIDQGAKLDLDDGYGSTALSTSIYQGHDPLSLALLKAGADPNTKTGVYIDGTDDITPLHRATKSPTVLKAMIKRGARLNVQDGEGETPLHWAVSEPNAESVKLLIEAGANLNIKDKRGFTAMPGLVDPELYELYDETEKQKALEKKKIRKLFLAAGARQPGEEAKVPEVDESELSEVERLRLKFLRAASGYSKGEAARKLFLSRTASEINGLCYDESDSVALSAAWQRLEKQTDALLLGSDRGAANIPIPQKYSREFLGFVEGRLKVSIPHAWSRNLLRASFNSEVKTIFDVRYRPFSDYQKKGLHTFPYVYADREFISYTGTASFDEDEKAFEGESAHADYPEELKGRIEKALKEEDPIRVTGIASQGRAVFVLHQDGPVNPVLTCIATEDNQEHPKLYWQTKLDTMWVGTKLGAWFSEFRVRKGKVFLFHCNTSSIGIECLSLKDGQRVFSFNSRLPE</sequence>
<dbReference type="OrthoDB" id="260067at2"/>
<evidence type="ECO:0000256" key="5">
    <source>
        <dbReference type="SAM" id="SignalP"/>
    </source>
</evidence>
<keyword evidence="5" id="KW-0732">Signal</keyword>
<dbReference type="EMBL" id="CP036266">
    <property type="protein sequence ID" value="QDT24025.1"/>
    <property type="molecule type" value="Genomic_DNA"/>
</dbReference>
<keyword evidence="7" id="KW-1185">Reference proteome</keyword>
<dbReference type="PROSITE" id="PS50297">
    <property type="entry name" value="ANK_REP_REGION"/>
    <property type="match status" value="1"/>
</dbReference>
<dbReference type="AlphaFoldDB" id="A0A517PXB8"/>
<dbReference type="Proteomes" id="UP000320421">
    <property type="component" value="Chromosome"/>
</dbReference>